<evidence type="ECO:0000313" key="3">
    <source>
        <dbReference type="Proteomes" id="UP000184428"/>
    </source>
</evidence>
<name>A0A1M7RRX7_9ACTN</name>
<evidence type="ECO:0000259" key="1">
    <source>
        <dbReference type="Pfam" id="PF13546"/>
    </source>
</evidence>
<gene>
    <name evidence="2" type="ORF">SAMN05660350_00018</name>
</gene>
<feature type="domain" description="Transposase IS701-like DDE" evidence="1">
    <location>
        <begin position="6"/>
        <end position="149"/>
    </location>
</feature>
<dbReference type="EMBL" id="FRDM01000001">
    <property type="protein sequence ID" value="SHN48866.1"/>
    <property type="molecule type" value="Genomic_DNA"/>
</dbReference>
<keyword evidence="2" id="KW-0378">Hydrolase</keyword>
<dbReference type="InterPro" id="IPR038721">
    <property type="entry name" value="IS701-like_DDE_dom"/>
</dbReference>
<dbReference type="Proteomes" id="UP000184428">
    <property type="component" value="Unassembled WGS sequence"/>
</dbReference>
<dbReference type="Pfam" id="PF13546">
    <property type="entry name" value="DDE_5"/>
    <property type="match status" value="1"/>
</dbReference>
<evidence type="ECO:0000313" key="2">
    <source>
        <dbReference type="EMBL" id="SHN48866.1"/>
    </source>
</evidence>
<dbReference type="GO" id="GO:0004519">
    <property type="term" value="F:endonuclease activity"/>
    <property type="evidence" value="ECO:0007669"/>
    <property type="project" value="UniProtKB-KW"/>
</dbReference>
<keyword evidence="2" id="KW-0540">Nuclease</keyword>
<keyword evidence="2" id="KW-0255">Endonuclease</keyword>
<reference evidence="2 3" key="1">
    <citation type="submission" date="2016-12" db="EMBL/GenBank/DDBJ databases">
        <authorList>
            <person name="Song W.-J."/>
            <person name="Kurnit D.M."/>
        </authorList>
    </citation>
    <scope>NUCLEOTIDE SEQUENCE [LARGE SCALE GENOMIC DNA]</scope>
    <source>
        <strain evidence="2 3">DSM 43162</strain>
    </source>
</reference>
<organism evidence="2 3">
    <name type="scientific">Geodermatophilus obscurus</name>
    <dbReference type="NCBI Taxonomy" id="1861"/>
    <lineage>
        <taxon>Bacteria</taxon>
        <taxon>Bacillati</taxon>
        <taxon>Actinomycetota</taxon>
        <taxon>Actinomycetes</taxon>
        <taxon>Geodermatophilales</taxon>
        <taxon>Geodermatophilaceae</taxon>
        <taxon>Geodermatophilus</taxon>
    </lineage>
</organism>
<proteinExistence type="predicted"/>
<protein>
    <submittedName>
        <fullName evidence="2">DDE superfamily endonuclease</fullName>
    </submittedName>
</protein>
<sequence>MSPDVVQRLLRTADWNADAVRDQLRGHVLGRLHPSAVRIVDETECIKKSAGWAGEARQHTGSTSETDKCQIGVFLLACAGAARALMDRELYLPRAWTDDRDRAAGMALWSALATRPTLVRRMPTRALTAGVPARWRAADAVQGCAKRLRV</sequence>
<accession>A0A1M7RRX7</accession>
<dbReference type="AlphaFoldDB" id="A0A1M7RRX7"/>